<feature type="non-terminal residue" evidence="2">
    <location>
        <position position="61"/>
    </location>
</feature>
<name>A0ABD0NXZ3_CIRMR</name>
<keyword evidence="3" id="KW-1185">Reference proteome</keyword>
<dbReference type="EMBL" id="JAMKFB020000020">
    <property type="protein sequence ID" value="KAL0165378.1"/>
    <property type="molecule type" value="Genomic_DNA"/>
</dbReference>
<dbReference type="SUPFAM" id="SSF50729">
    <property type="entry name" value="PH domain-like"/>
    <property type="match status" value="1"/>
</dbReference>
<organism evidence="2 3">
    <name type="scientific">Cirrhinus mrigala</name>
    <name type="common">Mrigala</name>
    <dbReference type="NCBI Taxonomy" id="683832"/>
    <lineage>
        <taxon>Eukaryota</taxon>
        <taxon>Metazoa</taxon>
        <taxon>Chordata</taxon>
        <taxon>Craniata</taxon>
        <taxon>Vertebrata</taxon>
        <taxon>Euteleostomi</taxon>
        <taxon>Actinopterygii</taxon>
        <taxon>Neopterygii</taxon>
        <taxon>Teleostei</taxon>
        <taxon>Ostariophysi</taxon>
        <taxon>Cypriniformes</taxon>
        <taxon>Cyprinidae</taxon>
        <taxon>Labeoninae</taxon>
        <taxon>Labeonini</taxon>
        <taxon>Cirrhinus</taxon>
    </lineage>
</organism>
<comment type="caution">
    <text evidence="2">The sequence shown here is derived from an EMBL/GenBank/DDBJ whole genome shotgun (WGS) entry which is preliminary data.</text>
</comment>
<feature type="domain" description="PLC-beta PH" evidence="1">
    <location>
        <begin position="3"/>
        <end position="61"/>
    </location>
</feature>
<dbReference type="Gene3D" id="2.30.29.240">
    <property type="match status" value="1"/>
</dbReference>
<dbReference type="Proteomes" id="UP001529510">
    <property type="component" value="Unassembled WGS sequence"/>
</dbReference>
<proteinExistence type="predicted"/>
<dbReference type="AlphaFoldDB" id="A0ABD0NXZ3"/>
<dbReference type="InterPro" id="IPR037862">
    <property type="entry name" value="PLC-beta_PH"/>
</dbReference>
<evidence type="ECO:0000313" key="2">
    <source>
        <dbReference type="EMBL" id="KAL0165378.1"/>
    </source>
</evidence>
<sequence length="61" mass="6628">MNRTGTDAFVFPKDPKILASLETAGRSEADLDGRIICVCSGPDLVNLSFMYMVTDNTETAK</sequence>
<gene>
    <name evidence="2" type="ORF">M9458_041131</name>
</gene>
<protein>
    <recommendedName>
        <fullName evidence="1">PLC-beta PH domain-containing protein</fullName>
    </recommendedName>
</protein>
<dbReference type="Pfam" id="PF17787">
    <property type="entry name" value="PH_14"/>
    <property type="match status" value="1"/>
</dbReference>
<evidence type="ECO:0000313" key="3">
    <source>
        <dbReference type="Proteomes" id="UP001529510"/>
    </source>
</evidence>
<reference evidence="2 3" key="1">
    <citation type="submission" date="2024-05" db="EMBL/GenBank/DDBJ databases">
        <title>Genome sequencing and assembly of Indian major carp, Cirrhinus mrigala (Hamilton, 1822).</title>
        <authorList>
            <person name="Mohindra V."/>
            <person name="Chowdhury L.M."/>
            <person name="Lal K."/>
            <person name="Jena J.K."/>
        </authorList>
    </citation>
    <scope>NUCLEOTIDE SEQUENCE [LARGE SCALE GENOMIC DNA]</scope>
    <source>
        <strain evidence="2">CM1030</strain>
        <tissue evidence="2">Blood</tissue>
    </source>
</reference>
<accession>A0ABD0NXZ3</accession>
<evidence type="ECO:0000259" key="1">
    <source>
        <dbReference type="Pfam" id="PF17787"/>
    </source>
</evidence>